<dbReference type="PROSITE" id="PS51257">
    <property type="entry name" value="PROKAR_LIPOPROTEIN"/>
    <property type="match status" value="1"/>
</dbReference>
<dbReference type="OrthoDB" id="9814548at2"/>
<keyword evidence="7" id="KW-1185">Reference proteome</keyword>
<dbReference type="AlphaFoldDB" id="F3ZRM3"/>
<protein>
    <recommendedName>
        <fullName evidence="4">Peptidyl-prolyl cis-trans isomerase</fullName>
        <ecNumber evidence="4">5.2.1.8</ecNumber>
    </recommendedName>
</protein>
<dbReference type="eggNOG" id="COG0545">
    <property type="taxonomic scope" value="Bacteria"/>
</dbReference>
<dbReference type="InterPro" id="IPR046357">
    <property type="entry name" value="PPIase_dom_sf"/>
</dbReference>
<dbReference type="InterPro" id="IPR001179">
    <property type="entry name" value="PPIase_FKBP_dom"/>
</dbReference>
<dbReference type="Pfam" id="PF00254">
    <property type="entry name" value="FKBP_C"/>
    <property type="match status" value="1"/>
</dbReference>
<dbReference type="EC" id="5.2.1.8" evidence="4"/>
<evidence type="ECO:0000256" key="2">
    <source>
        <dbReference type="ARBA" id="ARBA00023110"/>
    </source>
</evidence>
<proteinExistence type="inferred from homology"/>
<reference evidence="6 7" key="1">
    <citation type="journal article" date="2011" name="Stand. Genomic Sci.">
        <title>Non-contiguous finished genome sequence of Bacteroides coprosuis type strain (PC139).</title>
        <authorList>
            <person name="Land M."/>
            <person name="Held B."/>
            <person name="Gronow S."/>
            <person name="Abt B."/>
            <person name="Lucas S."/>
            <person name="Del Rio T.G."/>
            <person name="Nolan M."/>
            <person name="Tice H."/>
            <person name="Cheng J.F."/>
            <person name="Pitluck S."/>
            <person name="Liolios K."/>
            <person name="Pagani I."/>
            <person name="Ivanova N."/>
            <person name="Mavromatis K."/>
            <person name="Mikhailova N."/>
            <person name="Pati A."/>
            <person name="Tapia R."/>
            <person name="Han C."/>
            <person name="Goodwin L."/>
            <person name="Chen A."/>
            <person name="Palaniappan K."/>
            <person name="Hauser L."/>
            <person name="Brambilla E.M."/>
            <person name="Rohde M."/>
            <person name="Goker M."/>
            <person name="Detter J.C."/>
            <person name="Woyke T."/>
            <person name="Bristow J."/>
            <person name="Eisen J.A."/>
            <person name="Markowitz V."/>
            <person name="Hugenholtz P."/>
            <person name="Kyrpides N.C."/>
            <person name="Klenk H.P."/>
            <person name="Lapidus A."/>
        </authorList>
    </citation>
    <scope>NUCLEOTIDE SEQUENCE [LARGE SCALE GENOMIC DNA]</scope>
    <source>
        <strain evidence="6 7">DSM 18011</strain>
    </source>
</reference>
<dbReference type="PROSITE" id="PS50059">
    <property type="entry name" value="FKBP_PPIASE"/>
    <property type="match status" value="1"/>
</dbReference>
<comment type="similarity">
    <text evidence="4">Belongs to the FKBP-type PPIase family.</text>
</comment>
<accession>F3ZRM3</accession>
<dbReference type="Proteomes" id="UP000018439">
    <property type="component" value="Chromosome"/>
</dbReference>
<feature type="domain" description="PPIase FKBP-type" evidence="5">
    <location>
        <begin position="89"/>
        <end position="201"/>
    </location>
</feature>
<evidence type="ECO:0000313" key="7">
    <source>
        <dbReference type="Proteomes" id="UP000018439"/>
    </source>
</evidence>
<gene>
    <name evidence="6" type="ORF">Bcop_0530</name>
</gene>
<comment type="catalytic activity">
    <reaction evidence="1 3 4">
        <text>[protein]-peptidylproline (omega=180) = [protein]-peptidylproline (omega=0)</text>
        <dbReference type="Rhea" id="RHEA:16237"/>
        <dbReference type="Rhea" id="RHEA-COMP:10747"/>
        <dbReference type="Rhea" id="RHEA-COMP:10748"/>
        <dbReference type="ChEBI" id="CHEBI:83833"/>
        <dbReference type="ChEBI" id="CHEBI:83834"/>
        <dbReference type="EC" id="5.2.1.8"/>
    </reaction>
</comment>
<dbReference type="HOGENOM" id="CLU_013615_7_1_10"/>
<dbReference type="Gene3D" id="3.10.50.40">
    <property type="match status" value="1"/>
</dbReference>
<keyword evidence="2 3" id="KW-0697">Rotamase</keyword>
<evidence type="ECO:0000256" key="3">
    <source>
        <dbReference type="PROSITE-ProRule" id="PRU00277"/>
    </source>
</evidence>
<dbReference type="STRING" id="679937.Bcop_0530"/>
<organism evidence="6 7">
    <name type="scientific">Bacteroides coprosuis DSM 18011</name>
    <dbReference type="NCBI Taxonomy" id="679937"/>
    <lineage>
        <taxon>Bacteria</taxon>
        <taxon>Pseudomonadati</taxon>
        <taxon>Bacteroidota</taxon>
        <taxon>Bacteroidia</taxon>
        <taxon>Bacteroidales</taxon>
        <taxon>Bacteroidaceae</taxon>
        <taxon>Bacteroides</taxon>
    </lineage>
</organism>
<evidence type="ECO:0000256" key="1">
    <source>
        <dbReference type="ARBA" id="ARBA00000971"/>
    </source>
</evidence>
<dbReference type="GO" id="GO:0003755">
    <property type="term" value="F:peptidyl-prolyl cis-trans isomerase activity"/>
    <property type="evidence" value="ECO:0007669"/>
    <property type="project" value="UniProtKB-UniRule"/>
</dbReference>
<dbReference type="EMBL" id="CM001167">
    <property type="protein sequence ID" value="EGJ70748.1"/>
    <property type="molecule type" value="Genomic_DNA"/>
</dbReference>
<sequence>MKIKHLLLTVFVLGFIATSCSESKEDGVYANWRERNENFVDSIANVYDSKQDPTLKRVEDTRNRGFYVYYKVIKESTLPVEEKNKPFLTSIVNVYYRGLLIDEEVIGKLPVENRYLYKAYKNLPKFDGNFDNEDPDVDIDQVTEFTVNGLVSGFTEVLQHMNVGDRWEIYIPSRLGYGNNNNGAIPGYSTLIFDVTLQEIVKQ</sequence>
<keyword evidence="3 4" id="KW-0413">Isomerase</keyword>
<name>F3ZRM3_9BACE</name>
<evidence type="ECO:0000256" key="4">
    <source>
        <dbReference type="RuleBase" id="RU003915"/>
    </source>
</evidence>
<evidence type="ECO:0000259" key="5">
    <source>
        <dbReference type="PROSITE" id="PS50059"/>
    </source>
</evidence>
<dbReference type="SUPFAM" id="SSF54534">
    <property type="entry name" value="FKBP-like"/>
    <property type="match status" value="1"/>
</dbReference>
<evidence type="ECO:0000313" key="6">
    <source>
        <dbReference type="EMBL" id="EGJ70748.1"/>
    </source>
</evidence>